<organism evidence="2 3">
    <name type="scientific">Dactylosporangium siamense</name>
    <dbReference type="NCBI Taxonomy" id="685454"/>
    <lineage>
        <taxon>Bacteria</taxon>
        <taxon>Bacillati</taxon>
        <taxon>Actinomycetota</taxon>
        <taxon>Actinomycetes</taxon>
        <taxon>Micromonosporales</taxon>
        <taxon>Micromonosporaceae</taxon>
        <taxon>Dactylosporangium</taxon>
    </lineage>
</organism>
<reference evidence="2" key="1">
    <citation type="submission" date="2021-01" db="EMBL/GenBank/DDBJ databases">
        <title>Whole genome shotgun sequence of Dactylosporangium siamense NBRC 106093.</title>
        <authorList>
            <person name="Komaki H."/>
            <person name="Tamura T."/>
        </authorList>
    </citation>
    <scope>NUCLEOTIDE SEQUENCE</scope>
    <source>
        <strain evidence="2">NBRC 106093</strain>
    </source>
</reference>
<gene>
    <name evidence="2" type="ORF">Dsi01nite_071740</name>
</gene>
<protein>
    <recommendedName>
        <fullName evidence="4">Lipoprotein</fullName>
    </recommendedName>
</protein>
<dbReference type="PROSITE" id="PS51257">
    <property type="entry name" value="PROKAR_LIPOPROTEIN"/>
    <property type="match status" value="1"/>
</dbReference>
<feature type="signal peptide" evidence="1">
    <location>
        <begin position="1"/>
        <end position="29"/>
    </location>
</feature>
<dbReference type="AlphaFoldDB" id="A0A919PV60"/>
<evidence type="ECO:0000256" key="1">
    <source>
        <dbReference type="SAM" id="SignalP"/>
    </source>
</evidence>
<evidence type="ECO:0000313" key="3">
    <source>
        <dbReference type="Proteomes" id="UP000660611"/>
    </source>
</evidence>
<dbReference type="Proteomes" id="UP000660611">
    <property type="component" value="Unassembled WGS sequence"/>
</dbReference>
<dbReference type="EMBL" id="BONQ01000111">
    <property type="protein sequence ID" value="GIG49133.1"/>
    <property type="molecule type" value="Genomic_DNA"/>
</dbReference>
<keyword evidence="3" id="KW-1185">Reference proteome</keyword>
<keyword evidence="1" id="KW-0732">Signal</keyword>
<feature type="chain" id="PRO_5037425340" description="Lipoprotein" evidence="1">
    <location>
        <begin position="30"/>
        <end position="188"/>
    </location>
</feature>
<evidence type="ECO:0008006" key="4">
    <source>
        <dbReference type="Google" id="ProtNLM"/>
    </source>
</evidence>
<name>A0A919PV60_9ACTN</name>
<sequence>MPGMKTLRRFTAVAIVAALALTGCGGGGAAPDAGGAGDIPDNQAFVEYRPAGDRYAIKVPEGWARSESGDTVTFTDKLNTITVALGARPTAPDAAAGTKDLADLSATTAGFTAGKVSTVDRKAGPALLVTYRADAPADPVTGKVVNDDVERYQFWQATSLLTVTLAGPHGADNVDPWRTVTDSVRWLP</sequence>
<comment type="caution">
    <text evidence="2">The sequence shown here is derived from an EMBL/GenBank/DDBJ whole genome shotgun (WGS) entry which is preliminary data.</text>
</comment>
<evidence type="ECO:0000313" key="2">
    <source>
        <dbReference type="EMBL" id="GIG49133.1"/>
    </source>
</evidence>
<proteinExistence type="predicted"/>
<accession>A0A919PV60</accession>